<gene>
    <name evidence="2" type="ORF">CEXT_587961</name>
</gene>
<evidence type="ECO:0000313" key="2">
    <source>
        <dbReference type="EMBL" id="GIY71302.1"/>
    </source>
</evidence>
<comment type="caution">
    <text evidence="2">The sequence shown here is derived from an EMBL/GenBank/DDBJ whole genome shotgun (WGS) entry which is preliminary data.</text>
</comment>
<proteinExistence type="predicted"/>
<feature type="non-terminal residue" evidence="2">
    <location>
        <position position="64"/>
    </location>
</feature>
<dbReference type="Proteomes" id="UP001054945">
    <property type="component" value="Unassembled WGS sequence"/>
</dbReference>
<organism evidence="2 3">
    <name type="scientific">Caerostris extrusa</name>
    <name type="common">Bark spider</name>
    <name type="synonym">Caerostris bankana</name>
    <dbReference type="NCBI Taxonomy" id="172846"/>
    <lineage>
        <taxon>Eukaryota</taxon>
        <taxon>Metazoa</taxon>
        <taxon>Ecdysozoa</taxon>
        <taxon>Arthropoda</taxon>
        <taxon>Chelicerata</taxon>
        <taxon>Arachnida</taxon>
        <taxon>Araneae</taxon>
        <taxon>Araneomorphae</taxon>
        <taxon>Entelegynae</taxon>
        <taxon>Araneoidea</taxon>
        <taxon>Araneidae</taxon>
        <taxon>Caerostris</taxon>
    </lineage>
</organism>
<reference evidence="2 3" key="1">
    <citation type="submission" date="2021-06" db="EMBL/GenBank/DDBJ databases">
        <title>Caerostris extrusa draft genome.</title>
        <authorList>
            <person name="Kono N."/>
            <person name="Arakawa K."/>
        </authorList>
    </citation>
    <scope>NUCLEOTIDE SEQUENCE [LARGE SCALE GENOMIC DNA]</scope>
</reference>
<accession>A0AAV4VLS0</accession>
<name>A0AAV4VLS0_CAEEX</name>
<feature type="compositionally biased region" description="Basic and acidic residues" evidence="1">
    <location>
        <begin position="23"/>
        <end position="37"/>
    </location>
</feature>
<dbReference type="EMBL" id="BPLR01014782">
    <property type="protein sequence ID" value="GIY71302.1"/>
    <property type="molecule type" value="Genomic_DNA"/>
</dbReference>
<protein>
    <submittedName>
        <fullName evidence="2">Uncharacterized protein</fullName>
    </submittedName>
</protein>
<keyword evidence="3" id="KW-1185">Reference proteome</keyword>
<evidence type="ECO:0000256" key="1">
    <source>
        <dbReference type="SAM" id="MobiDB-lite"/>
    </source>
</evidence>
<dbReference type="AlphaFoldDB" id="A0AAV4VLS0"/>
<feature type="region of interest" description="Disordered" evidence="1">
    <location>
        <begin position="1"/>
        <end position="64"/>
    </location>
</feature>
<sequence length="64" mass="7559">MNGSSLNTWLRRPDDPGTNGPNVRERGREKRRWEHPGRCNSGKNRRILPRLRTPPSHSLVYLRR</sequence>
<evidence type="ECO:0000313" key="3">
    <source>
        <dbReference type="Proteomes" id="UP001054945"/>
    </source>
</evidence>